<keyword evidence="4 5" id="KW-0234">DNA repair</keyword>
<dbReference type="InterPro" id="IPR003180">
    <property type="entry name" value="MPG"/>
</dbReference>
<gene>
    <name evidence="6" type="ORF">L613_001400000300</name>
</gene>
<protein>
    <recommendedName>
        <fullName evidence="5">Putative 3-methyladenine DNA glycosylase</fullName>
        <ecNumber evidence="5">3.2.2.-</ecNumber>
    </recommendedName>
</protein>
<keyword evidence="3 5" id="KW-0378">Hydrolase</keyword>
<evidence type="ECO:0000256" key="5">
    <source>
        <dbReference type="HAMAP-Rule" id="MF_00527"/>
    </source>
</evidence>
<dbReference type="FunFam" id="3.10.300.10:FF:000001">
    <property type="entry name" value="Putative 3-methyladenine DNA glycosylase"/>
    <property type="match status" value="1"/>
</dbReference>
<sequence>MSELPDPGWQVLPREFYRRHPAEVAPELLNKILVRSDGRAARIVEVEAYAGSEDPAAHSFRGPTTRTATMFGEAGHLYVYFTYGMHWGSNAVCGEVGQGYGVLLRAAEPLLGVELMRQARPRARRERDLASGPGKLSQAFGITGAFDGADLVGGDRGLWIACDGTPPPDAPVVGPRIGISRAVEFPWRWHVPGHLHVSVPPRRR</sequence>
<dbReference type="CDD" id="cd00540">
    <property type="entry name" value="AAG"/>
    <property type="match status" value="1"/>
</dbReference>
<dbReference type="InterPro" id="IPR011034">
    <property type="entry name" value="Formyl_transferase-like_C_sf"/>
</dbReference>
<dbReference type="Pfam" id="PF02245">
    <property type="entry name" value="Pur_DNA_glyco"/>
    <property type="match status" value="1"/>
</dbReference>
<evidence type="ECO:0000313" key="6">
    <source>
        <dbReference type="EMBL" id="TWH16043.1"/>
    </source>
</evidence>
<dbReference type="RefSeq" id="WP_019398319.1">
    <property type="nucleotide sequence ID" value="NZ_VLJS01000041.1"/>
</dbReference>
<evidence type="ECO:0000313" key="7">
    <source>
        <dbReference type="Proteomes" id="UP000321583"/>
    </source>
</evidence>
<evidence type="ECO:0000256" key="1">
    <source>
        <dbReference type="ARBA" id="ARBA00009232"/>
    </source>
</evidence>
<comment type="caution">
    <text evidence="6">The sequence shown here is derived from an EMBL/GenBank/DDBJ whole genome shotgun (WGS) entry which is preliminary data.</text>
</comment>
<dbReference type="PANTHER" id="PTHR10429:SF0">
    <property type="entry name" value="DNA-3-METHYLADENINE GLYCOSYLASE"/>
    <property type="match status" value="1"/>
</dbReference>
<dbReference type="GO" id="GO:0006284">
    <property type="term" value="P:base-excision repair"/>
    <property type="evidence" value="ECO:0007669"/>
    <property type="project" value="InterPro"/>
</dbReference>
<dbReference type="GO" id="GO:0003677">
    <property type="term" value="F:DNA binding"/>
    <property type="evidence" value="ECO:0007669"/>
    <property type="project" value="InterPro"/>
</dbReference>
<name>A0A562E2V0_9GAMM</name>
<evidence type="ECO:0000256" key="2">
    <source>
        <dbReference type="ARBA" id="ARBA00022763"/>
    </source>
</evidence>
<dbReference type="Proteomes" id="UP000321583">
    <property type="component" value="Unassembled WGS sequence"/>
</dbReference>
<dbReference type="OrthoDB" id="9794313at2"/>
<dbReference type="NCBIfam" id="NF002003">
    <property type="entry name" value="PRK00802.1-3"/>
    <property type="match status" value="1"/>
</dbReference>
<dbReference type="EC" id="3.2.2.-" evidence="5"/>
<dbReference type="GO" id="GO:0003905">
    <property type="term" value="F:alkylbase DNA N-glycosylase activity"/>
    <property type="evidence" value="ECO:0007669"/>
    <property type="project" value="InterPro"/>
</dbReference>
<organism evidence="6 7">
    <name type="scientific">Pseudoxanthomonas taiwanensis J19</name>
    <dbReference type="NCBI Taxonomy" id="935569"/>
    <lineage>
        <taxon>Bacteria</taxon>
        <taxon>Pseudomonadati</taxon>
        <taxon>Pseudomonadota</taxon>
        <taxon>Gammaproteobacteria</taxon>
        <taxon>Lysobacterales</taxon>
        <taxon>Lysobacteraceae</taxon>
        <taxon>Pseudoxanthomonas</taxon>
    </lineage>
</organism>
<dbReference type="HAMAP" id="MF_00527">
    <property type="entry name" value="3MGH"/>
    <property type="match status" value="1"/>
</dbReference>
<dbReference type="InterPro" id="IPR036995">
    <property type="entry name" value="MPG_sf"/>
</dbReference>
<reference evidence="6 7" key="1">
    <citation type="submission" date="2019-07" db="EMBL/GenBank/DDBJ databases">
        <title>Genome sequencing of lignin-degrading bacterial isolates.</title>
        <authorList>
            <person name="Gladden J."/>
        </authorList>
    </citation>
    <scope>NUCLEOTIDE SEQUENCE [LARGE SCALE GENOMIC DNA]</scope>
    <source>
        <strain evidence="6 7">J19</strain>
    </source>
</reference>
<dbReference type="SUPFAM" id="SSF50486">
    <property type="entry name" value="FMT C-terminal domain-like"/>
    <property type="match status" value="1"/>
</dbReference>
<comment type="similarity">
    <text evidence="1 5">Belongs to the DNA glycosylase MPG family.</text>
</comment>
<keyword evidence="2 5" id="KW-0227">DNA damage</keyword>
<proteinExistence type="inferred from homology"/>
<evidence type="ECO:0000256" key="4">
    <source>
        <dbReference type="ARBA" id="ARBA00023204"/>
    </source>
</evidence>
<accession>A0A562E2V0</accession>
<evidence type="ECO:0000256" key="3">
    <source>
        <dbReference type="ARBA" id="ARBA00022801"/>
    </source>
</evidence>
<dbReference type="EMBL" id="VLJS01000041">
    <property type="protein sequence ID" value="TWH16043.1"/>
    <property type="molecule type" value="Genomic_DNA"/>
</dbReference>
<dbReference type="Gene3D" id="3.10.300.10">
    <property type="entry name" value="Methylpurine-DNA glycosylase (MPG)"/>
    <property type="match status" value="1"/>
</dbReference>
<dbReference type="PANTHER" id="PTHR10429">
    <property type="entry name" value="DNA-3-METHYLADENINE GLYCOSYLASE"/>
    <property type="match status" value="1"/>
</dbReference>
<dbReference type="NCBIfam" id="TIGR00567">
    <property type="entry name" value="3mg"/>
    <property type="match status" value="1"/>
</dbReference>
<dbReference type="AlphaFoldDB" id="A0A562E2V0"/>
<keyword evidence="7" id="KW-1185">Reference proteome</keyword>